<protein>
    <recommendedName>
        <fullName evidence="3">EAL domain-containing protein</fullName>
    </recommendedName>
</protein>
<evidence type="ECO:0008006" key="3">
    <source>
        <dbReference type="Google" id="ProtNLM"/>
    </source>
</evidence>
<gene>
    <name evidence="1" type="ORF">A1355_23450</name>
</gene>
<comment type="caution">
    <text evidence="1">The sequence shown here is derived from an EMBL/GenBank/DDBJ whole genome shotgun (WGS) entry which is preliminary data.</text>
</comment>
<evidence type="ECO:0000313" key="2">
    <source>
        <dbReference type="Proteomes" id="UP000077628"/>
    </source>
</evidence>
<organism evidence="1 2">
    <name type="scientific">Methylomonas koyamae</name>
    <dbReference type="NCBI Taxonomy" id="702114"/>
    <lineage>
        <taxon>Bacteria</taxon>
        <taxon>Pseudomonadati</taxon>
        <taxon>Pseudomonadota</taxon>
        <taxon>Gammaproteobacteria</taxon>
        <taxon>Methylococcales</taxon>
        <taxon>Methylococcaceae</taxon>
        <taxon>Methylomonas</taxon>
    </lineage>
</organism>
<reference evidence="2" key="1">
    <citation type="submission" date="2016-03" db="EMBL/GenBank/DDBJ databases">
        <authorList>
            <person name="Heylen K."/>
            <person name="De Vos P."/>
            <person name="Vekeman B."/>
        </authorList>
    </citation>
    <scope>NUCLEOTIDE SEQUENCE [LARGE SCALE GENOMIC DNA]</scope>
    <source>
        <strain evidence="2">R-45383</strain>
    </source>
</reference>
<keyword evidence="2" id="KW-1185">Reference proteome</keyword>
<evidence type="ECO:0000313" key="1">
    <source>
        <dbReference type="EMBL" id="OAI21237.1"/>
    </source>
</evidence>
<dbReference type="Gene3D" id="3.20.20.450">
    <property type="entry name" value="EAL domain"/>
    <property type="match status" value="1"/>
</dbReference>
<dbReference type="SUPFAM" id="SSF141868">
    <property type="entry name" value="EAL domain-like"/>
    <property type="match status" value="1"/>
</dbReference>
<name>A0A177NT31_9GAMM</name>
<dbReference type="RefSeq" id="WP_064027044.1">
    <property type="nucleotide sequence ID" value="NZ_LUUK01000105.1"/>
</dbReference>
<dbReference type="STRING" id="702114.A1355_23450"/>
<dbReference type="EMBL" id="LUUK01000105">
    <property type="protein sequence ID" value="OAI21237.1"/>
    <property type="molecule type" value="Genomic_DNA"/>
</dbReference>
<dbReference type="InterPro" id="IPR035919">
    <property type="entry name" value="EAL_sf"/>
</dbReference>
<dbReference type="AlphaFoldDB" id="A0A177NT31"/>
<dbReference type="OrthoDB" id="1673646at2"/>
<proteinExistence type="predicted"/>
<dbReference type="Proteomes" id="UP000077628">
    <property type="component" value="Unassembled WGS sequence"/>
</dbReference>
<accession>A0A177NT31</accession>
<sequence length="281" mass="31260">MPLLQLVEYFNDRLEQEHNSGFRPFVLRDGRVEASFGPIRLASQLNPVRETLRSARRVGHMAQLQISANPASSPPPAAVDALLNPEPPPQSIVNFDRLSRAVHMLNYLPEAHLDEILFLDVDPRHILGVKTDHGAYFEEVIVKCGLQTGNVAIVLTVNRIYARYYQTLLKGLQNYQARGYRVALKFDYPTLDRAALDLLARAAADFVCLSAGELERIRDSRLLEKLRQLNGLVDSIGGRGILLDIADKQNAALARQTGFGLVQGEHFEATDVPAPVYARLA</sequence>